<dbReference type="Pfam" id="PF10545">
    <property type="entry name" value="MADF_DNA_bdg"/>
    <property type="match status" value="1"/>
</dbReference>
<evidence type="ECO:0000313" key="2">
    <source>
        <dbReference type="EMBL" id="KYN35803.1"/>
    </source>
</evidence>
<sequence length="194" mass="22656">MYKKLYYNDRTLPRAYGLLKIHKDGCSLRIIILSIDSPLYSLASFLHNIIKDNVSKLSSNIDNSIKLFEKLNGFCLIIIRSISLDAILLFTNIPLDLAIISRLVLKTTFFTFNDRIYNQKFAWRQIGASLTYSLEGSATEKRFYTLRQYFEKERRKVIQTTPSSGAEANQPVYQPTWKLYNNLRFLKDIIKPRK</sequence>
<dbReference type="Proteomes" id="UP000078541">
    <property type="component" value="Unassembled WGS sequence"/>
</dbReference>
<dbReference type="STRING" id="34720.A0A151JU48"/>
<keyword evidence="3" id="KW-1185">Reference proteome</keyword>
<organism evidence="2 3">
    <name type="scientific">Trachymyrmex septentrionalis</name>
    <dbReference type="NCBI Taxonomy" id="34720"/>
    <lineage>
        <taxon>Eukaryota</taxon>
        <taxon>Metazoa</taxon>
        <taxon>Ecdysozoa</taxon>
        <taxon>Arthropoda</taxon>
        <taxon>Hexapoda</taxon>
        <taxon>Insecta</taxon>
        <taxon>Pterygota</taxon>
        <taxon>Neoptera</taxon>
        <taxon>Endopterygota</taxon>
        <taxon>Hymenoptera</taxon>
        <taxon>Apocrita</taxon>
        <taxon>Aculeata</taxon>
        <taxon>Formicoidea</taxon>
        <taxon>Formicidae</taxon>
        <taxon>Myrmicinae</taxon>
        <taxon>Trachymyrmex</taxon>
    </lineage>
</organism>
<feature type="domain" description="MADF" evidence="1">
    <location>
        <begin position="120"/>
        <end position="186"/>
    </location>
</feature>
<dbReference type="InterPro" id="IPR006578">
    <property type="entry name" value="MADF-dom"/>
</dbReference>
<dbReference type="AlphaFoldDB" id="A0A151JU48"/>
<evidence type="ECO:0000313" key="3">
    <source>
        <dbReference type="Proteomes" id="UP000078541"/>
    </source>
</evidence>
<dbReference type="PANTHER" id="PTHR21301:SF10">
    <property type="entry name" value="REVERSE TRANSCRIPTASE DOMAIN-CONTAINING PROTEIN"/>
    <property type="match status" value="1"/>
</dbReference>
<accession>A0A151JU48</accession>
<dbReference type="PANTHER" id="PTHR21301">
    <property type="entry name" value="REVERSE TRANSCRIPTASE"/>
    <property type="match status" value="1"/>
</dbReference>
<gene>
    <name evidence="2" type="ORF">ALC56_09855</name>
</gene>
<evidence type="ECO:0000259" key="1">
    <source>
        <dbReference type="Pfam" id="PF10545"/>
    </source>
</evidence>
<proteinExistence type="predicted"/>
<dbReference type="EMBL" id="KQ981782">
    <property type="protein sequence ID" value="KYN35803.1"/>
    <property type="molecule type" value="Genomic_DNA"/>
</dbReference>
<name>A0A151JU48_9HYME</name>
<reference evidence="2 3" key="1">
    <citation type="submission" date="2016-03" db="EMBL/GenBank/DDBJ databases">
        <title>Trachymyrmex septentrionalis WGS genome.</title>
        <authorList>
            <person name="Nygaard S."/>
            <person name="Hu H."/>
            <person name="Boomsma J."/>
            <person name="Zhang G."/>
        </authorList>
    </citation>
    <scope>NUCLEOTIDE SEQUENCE [LARGE SCALE GENOMIC DNA]</scope>
    <source>
        <strain evidence="2">Tsep2-gDNA-1</strain>
        <tissue evidence="2">Whole body</tissue>
    </source>
</reference>
<protein>
    <recommendedName>
        <fullName evidence="1">MADF domain-containing protein</fullName>
    </recommendedName>
</protein>